<dbReference type="Pfam" id="PF01494">
    <property type="entry name" value="FAD_binding_3"/>
    <property type="match status" value="1"/>
</dbReference>
<proteinExistence type="predicted"/>
<dbReference type="PRINTS" id="PR00420">
    <property type="entry name" value="RNGMNOXGNASE"/>
</dbReference>
<evidence type="ECO:0000313" key="3">
    <source>
        <dbReference type="EMBL" id="RKF28154.1"/>
    </source>
</evidence>
<dbReference type="PANTHER" id="PTHR42685">
    <property type="entry name" value="GERANYLGERANYL DIPHOSPHATE REDUCTASE"/>
    <property type="match status" value="1"/>
</dbReference>
<dbReference type="OrthoDB" id="9795712at2"/>
<organism evidence="3 4">
    <name type="scientific">Micromonospora globbae</name>
    <dbReference type="NCBI Taxonomy" id="1894969"/>
    <lineage>
        <taxon>Bacteria</taxon>
        <taxon>Bacillati</taxon>
        <taxon>Actinomycetota</taxon>
        <taxon>Actinomycetes</taxon>
        <taxon>Micromonosporales</taxon>
        <taxon>Micromonosporaceae</taxon>
        <taxon>Micromonospora</taxon>
    </lineage>
</organism>
<gene>
    <name evidence="3" type="ORF">D7I43_07410</name>
</gene>
<feature type="region of interest" description="Disordered" evidence="1">
    <location>
        <begin position="1"/>
        <end position="28"/>
    </location>
</feature>
<name>A0A420F5E9_9ACTN</name>
<evidence type="ECO:0000259" key="2">
    <source>
        <dbReference type="Pfam" id="PF01494"/>
    </source>
</evidence>
<reference evidence="3 4" key="1">
    <citation type="journal article" date="2018" name="Int. J. Syst. Evol. Microbiol.">
        <title>Micromonospora globbae sp. nov., an endophytic actinomycete isolated from roots of Globba winitii C. H. Wright.</title>
        <authorList>
            <person name="Kuncharoen N."/>
            <person name="Pittayakhajonwut P."/>
            <person name="Tanasupawat S."/>
        </authorList>
    </citation>
    <scope>NUCLEOTIDE SEQUENCE [LARGE SCALE GENOMIC DNA]</scope>
    <source>
        <strain evidence="3 4">WPS1-2</strain>
    </source>
</reference>
<dbReference type="GO" id="GO:0071949">
    <property type="term" value="F:FAD binding"/>
    <property type="evidence" value="ECO:0007669"/>
    <property type="project" value="InterPro"/>
</dbReference>
<dbReference type="PANTHER" id="PTHR42685:SF22">
    <property type="entry name" value="CONDITIONED MEDIUM FACTOR RECEPTOR 1"/>
    <property type="match status" value="1"/>
</dbReference>
<dbReference type="InterPro" id="IPR036188">
    <property type="entry name" value="FAD/NAD-bd_sf"/>
</dbReference>
<dbReference type="InterPro" id="IPR011777">
    <property type="entry name" value="Geranylgeranyl_Rdtase_fam"/>
</dbReference>
<dbReference type="InterPro" id="IPR050407">
    <property type="entry name" value="Geranylgeranyl_reductase"/>
</dbReference>
<feature type="compositionally biased region" description="Basic and acidic residues" evidence="1">
    <location>
        <begin position="17"/>
        <end position="26"/>
    </location>
</feature>
<evidence type="ECO:0000313" key="4">
    <source>
        <dbReference type="Proteomes" id="UP000285744"/>
    </source>
</evidence>
<accession>A0A420F5E9</accession>
<dbReference type="EMBL" id="RAQQ01000004">
    <property type="protein sequence ID" value="RKF28154.1"/>
    <property type="molecule type" value="Genomic_DNA"/>
</dbReference>
<comment type="caution">
    <text evidence="3">The sequence shown here is derived from an EMBL/GenBank/DDBJ whole genome shotgun (WGS) entry which is preliminary data.</text>
</comment>
<dbReference type="SUPFAM" id="SSF51905">
    <property type="entry name" value="FAD/NAD(P)-binding domain"/>
    <property type="match status" value="1"/>
</dbReference>
<dbReference type="AlphaFoldDB" id="A0A420F5E9"/>
<dbReference type="NCBIfam" id="TIGR02032">
    <property type="entry name" value="GG-red-SF"/>
    <property type="match status" value="1"/>
</dbReference>
<protein>
    <submittedName>
        <fullName evidence="3">Geranylgeranyl reductase family protein</fullName>
    </submittedName>
</protein>
<evidence type="ECO:0000256" key="1">
    <source>
        <dbReference type="SAM" id="MobiDB-lite"/>
    </source>
</evidence>
<sequence length="417" mass="44145">MWLWSRSPWGGARRRPPRGDGGREEGGTVDDEFDVVVVGAGPAGSAAALAARRAGARVLLLDRADFPRDKACGDGIAAHALDVLDELGVPDAVAGYPPLPALRLVGPGGGAVARRLPRPAYTVPRTVFDARLVAAAVAAGAQLRRHTVRRVAQRADRVVLDGEVAARVVVGADGAGSVVRRALGHPVNPDRHLALAIRGYAPALPGPPEQLIVTSGARWPAYAWSFPIGDGRANVGYGEVLRSEPLTRAHLLDRLAALLPDTDPGTVEGLRAHHLPLSTHRPPPGRGRVLLAGDALSLVNPFTGEGIFYALLSGLLAGTAAAGSPDRAARRYADTLRRRLGRHLRHSSVAAWLARRRRVVDAAVRAARRDDRVYHSIVELGLGDGRLDVRTLAMIGIGLPARDEPRGVEPSGRSLRC</sequence>
<feature type="domain" description="FAD-binding" evidence="2">
    <location>
        <begin position="33"/>
        <end position="307"/>
    </location>
</feature>
<dbReference type="GO" id="GO:0016628">
    <property type="term" value="F:oxidoreductase activity, acting on the CH-CH group of donors, NAD or NADP as acceptor"/>
    <property type="evidence" value="ECO:0007669"/>
    <property type="project" value="InterPro"/>
</dbReference>
<dbReference type="InterPro" id="IPR002938">
    <property type="entry name" value="FAD-bd"/>
</dbReference>
<dbReference type="Proteomes" id="UP000285744">
    <property type="component" value="Unassembled WGS sequence"/>
</dbReference>
<dbReference type="Gene3D" id="3.50.50.60">
    <property type="entry name" value="FAD/NAD(P)-binding domain"/>
    <property type="match status" value="1"/>
</dbReference>